<dbReference type="AlphaFoldDB" id="A0A4R3NKZ3"/>
<keyword evidence="3" id="KW-1185">Reference proteome</keyword>
<feature type="chain" id="PRO_5020309561" evidence="1">
    <location>
        <begin position="20"/>
        <end position="196"/>
    </location>
</feature>
<comment type="caution">
    <text evidence="2">The sequence shown here is derived from an EMBL/GenBank/DDBJ whole genome shotgun (WGS) entry which is preliminary data.</text>
</comment>
<dbReference type="Proteomes" id="UP000295097">
    <property type="component" value="Unassembled WGS sequence"/>
</dbReference>
<feature type="signal peptide" evidence="1">
    <location>
        <begin position="1"/>
        <end position="19"/>
    </location>
</feature>
<dbReference type="OrthoDB" id="8158974at2"/>
<evidence type="ECO:0000313" key="3">
    <source>
        <dbReference type="Proteomes" id="UP000295097"/>
    </source>
</evidence>
<reference evidence="2 3" key="1">
    <citation type="submission" date="2019-03" db="EMBL/GenBank/DDBJ databases">
        <title>Freshwater and sediment microbial communities from various areas in North America, analyzing microbe dynamics in response to fracking.</title>
        <authorList>
            <person name="Lamendella R."/>
        </authorList>
    </citation>
    <scope>NUCLEOTIDE SEQUENCE [LARGE SCALE GENOMIC DNA]</scope>
    <source>
        <strain evidence="2 3">175.2</strain>
    </source>
</reference>
<name>A0A4R3NKZ3_9HYPH</name>
<protein>
    <submittedName>
        <fullName evidence="2">VCBS repeat-containing protein</fullName>
    </submittedName>
</protein>
<keyword evidence="1" id="KW-0732">Signal</keyword>
<dbReference type="EMBL" id="SMAR01000030">
    <property type="protein sequence ID" value="TCT34797.1"/>
    <property type="molecule type" value="Genomic_DNA"/>
</dbReference>
<dbReference type="RefSeq" id="WP_132313431.1">
    <property type="nucleotide sequence ID" value="NZ_SMAR01000030.1"/>
</dbReference>
<gene>
    <name evidence="2" type="ORF">EDC90_103041</name>
</gene>
<accession>A0A4R3NKZ3</accession>
<organism evidence="2 3">
    <name type="scientific">Martelella mediterranea</name>
    <dbReference type="NCBI Taxonomy" id="293089"/>
    <lineage>
        <taxon>Bacteria</taxon>
        <taxon>Pseudomonadati</taxon>
        <taxon>Pseudomonadota</taxon>
        <taxon>Alphaproteobacteria</taxon>
        <taxon>Hyphomicrobiales</taxon>
        <taxon>Aurantimonadaceae</taxon>
        <taxon>Martelella</taxon>
    </lineage>
</organism>
<evidence type="ECO:0000256" key="1">
    <source>
        <dbReference type="SAM" id="SignalP"/>
    </source>
</evidence>
<sequence length="196" mass="21672">MRLKYLSIALLISASAATAQDWADPDHPEIDYSGVYGQLASENGYKEMMGWWSYGDDSKGYDDIDQLVVAANEYQLMNEHKHWTLAGECLDGTLIVALNHDVSAAPRTFAVADDGFIDVNYTVDGKHRYEEGWVESMAGTRAALYNEDAYTILKDFAETSEVVFEVTSADGTANELKFDLTGSEEALPRLFAECGL</sequence>
<evidence type="ECO:0000313" key="2">
    <source>
        <dbReference type="EMBL" id="TCT34797.1"/>
    </source>
</evidence>
<proteinExistence type="predicted"/>